<dbReference type="Gene3D" id="3.20.20.70">
    <property type="entry name" value="Aldolase class I"/>
    <property type="match status" value="1"/>
</dbReference>
<comment type="similarity">
    <text evidence="2">Belongs to the KHG/KDPG aldolase family.</text>
</comment>
<evidence type="ECO:0000256" key="2">
    <source>
        <dbReference type="ARBA" id="ARBA00006906"/>
    </source>
</evidence>
<evidence type="ECO:0000256" key="1">
    <source>
        <dbReference type="ARBA" id="ARBA00004761"/>
    </source>
</evidence>
<dbReference type="GO" id="GO:0016829">
    <property type="term" value="F:lyase activity"/>
    <property type="evidence" value="ECO:0007669"/>
    <property type="project" value="UniProtKB-KW"/>
</dbReference>
<dbReference type="InterPro" id="IPR013785">
    <property type="entry name" value="Aldolase_TIM"/>
</dbReference>
<name>A0AAD5CEU6_AMBAR</name>
<dbReference type="SUPFAM" id="SSF51569">
    <property type="entry name" value="Aldolase"/>
    <property type="match status" value="1"/>
</dbReference>
<evidence type="ECO:0000256" key="5">
    <source>
        <dbReference type="ARBA" id="ARBA00023277"/>
    </source>
</evidence>
<evidence type="ECO:0000313" key="6">
    <source>
        <dbReference type="EMBL" id="KAI7739294.1"/>
    </source>
</evidence>
<reference evidence="6" key="1">
    <citation type="submission" date="2022-06" db="EMBL/GenBank/DDBJ databases">
        <title>Uncovering the hologenomic basis of an extraordinary plant invasion.</title>
        <authorList>
            <person name="Bieker V.C."/>
            <person name="Martin M.D."/>
            <person name="Gilbert T."/>
            <person name="Hodgins K."/>
            <person name="Battlay P."/>
            <person name="Petersen B."/>
            <person name="Wilson J."/>
        </authorList>
    </citation>
    <scope>NUCLEOTIDE SEQUENCE</scope>
    <source>
        <strain evidence="6">AA19_3_7</strain>
        <tissue evidence="6">Leaf</tissue>
    </source>
</reference>
<accession>A0AAD5CEU6</accession>
<keyword evidence="4" id="KW-0456">Lyase</keyword>
<dbReference type="Pfam" id="PF01081">
    <property type="entry name" value="Aldolase"/>
    <property type="match status" value="1"/>
</dbReference>
<feature type="non-terminal residue" evidence="6">
    <location>
        <position position="167"/>
    </location>
</feature>
<dbReference type="AlphaFoldDB" id="A0AAD5CEU6"/>
<dbReference type="EMBL" id="JAMZMK010008639">
    <property type="protein sequence ID" value="KAI7739294.1"/>
    <property type="molecule type" value="Genomic_DNA"/>
</dbReference>
<evidence type="ECO:0000256" key="3">
    <source>
        <dbReference type="ARBA" id="ARBA00011233"/>
    </source>
</evidence>
<dbReference type="InterPro" id="IPR000887">
    <property type="entry name" value="Aldlse_KDPG_KHG"/>
</dbReference>
<sequence length="167" mass="17702">VGTVLNIKDAETAKNAGAKFIMSPAIGILDQDSDDLLYIPGVMTPTEVYPVSAIGGVQYIATLKKPFPHIPIVASQGITTVCSVYLTSLVSLRRMWDSPKVVSGIVGHLDSVGAYIDGGASAVVLSDAIFDKKAISQRNFTAIYHLARLAALQGNAAVKRKEKIYPG</sequence>
<gene>
    <name evidence="6" type="ORF">M8C21_026629</name>
</gene>
<dbReference type="Proteomes" id="UP001206925">
    <property type="component" value="Unassembled WGS sequence"/>
</dbReference>
<proteinExistence type="inferred from homology"/>
<evidence type="ECO:0000313" key="7">
    <source>
        <dbReference type="Proteomes" id="UP001206925"/>
    </source>
</evidence>
<organism evidence="6 7">
    <name type="scientific">Ambrosia artemisiifolia</name>
    <name type="common">Common ragweed</name>
    <dbReference type="NCBI Taxonomy" id="4212"/>
    <lineage>
        <taxon>Eukaryota</taxon>
        <taxon>Viridiplantae</taxon>
        <taxon>Streptophyta</taxon>
        <taxon>Embryophyta</taxon>
        <taxon>Tracheophyta</taxon>
        <taxon>Spermatophyta</taxon>
        <taxon>Magnoliopsida</taxon>
        <taxon>eudicotyledons</taxon>
        <taxon>Gunneridae</taxon>
        <taxon>Pentapetalae</taxon>
        <taxon>asterids</taxon>
        <taxon>campanulids</taxon>
        <taxon>Asterales</taxon>
        <taxon>Asteraceae</taxon>
        <taxon>Asteroideae</taxon>
        <taxon>Heliantheae alliance</taxon>
        <taxon>Heliantheae</taxon>
        <taxon>Ambrosia</taxon>
    </lineage>
</organism>
<dbReference type="PANTHER" id="PTHR30246">
    <property type="entry name" value="2-KETO-3-DEOXY-6-PHOSPHOGLUCONATE ALDOLASE"/>
    <property type="match status" value="1"/>
</dbReference>
<comment type="pathway">
    <text evidence="1">Carbohydrate acid metabolism.</text>
</comment>
<comment type="subunit">
    <text evidence="3">Homotrimer.</text>
</comment>
<keyword evidence="5" id="KW-0119">Carbohydrate metabolism</keyword>
<evidence type="ECO:0000256" key="4">
    <source>
        <dbReference type="ARBA" id="ARBA00023239"/>
    </source>
</evidence>
<keyword evidence="7" id="KW-1185">Reference proteome</keyword>
<protein>
    <submittedName>
        <fullName evidence="6">Uncharacterized protein</fullName>
    </submittedName>
</protein>
<dbReference type="PANTHER" id="PTHR30246:SF1">
    <property type="entry name" value="2-DEHYDRO-3-DEOXY-6-PHOSPHOGALACTONATE ALDOLASE-RELATED"/>
    <property type="match status" value="1"/>
</dbReference>
<comment type="caution">
    <text evidence="6">The sequence shown here is derived from an EMBL/GenBank/DDBJ whole genome shotgun (WGS) entry which is preliminary data.</text>
</comment>